<keyword evidence="4" id="KW-1185">Reference proteome</keyword>
<evidence type="ECO:0000256" key="2">
    <source>
        <dbReference type="SAM" id="Phobius"/>
    </source>
</evidence>
<keyword evidence="2" id="KW-1133">Transmembrane helix</keyword>
<feature type="region of interest" description="Disordered" evidence="1">
    <location>
        <begin position="200"/>
        <end position="258"/>
    </location>
</feature>
<feature type="compositionally biased region" description="Basic and acidic residues" evidence="1">
    <location>
        <begin position="200"/>
        <end position="223"/>
    </location>
</feature>
<feature type="compositionally biased region" description="Acidic residues" evidence="1">
    <location>
        <begin position="225"/>
        <end position="240"/>
    </location>
</feature>
<keyword evidence="2" id="KW-0472">Membrane</keyword>
<evidence type="ECO:0000313" key="3">
    <source>
        <dbReference type="EMBL" id="MQY12687.1"/>
    </source>
</evidence>
<dbReference type="EMBL" id="WEGJ01000008">
    <property type="protein sequence ID" value="MQY12687.1"/>
    <property type="molecule type" value="Genomic_DNA"/>
</dbReference>
<feature type="transmembrane region" description="Helical" evidence="2">
    <location>
        <begin position="160"/>
        <end position="181"/>
    </location>
</feature>
<accession>A0A7K0CGT6</accession>
<evidence type="ECO:0008006" key="5">
    <source>
        <dbReference type="Google" id="ProtNLM"/>
    </source>
</evidence>
<evidence type="ECO:0000256" key="1">
    <source>
        <dbReference type="SAM" id="MobiDB-lite"/>
    </source>
</evidence>
<reference evidence="3 4" key="1">
    <citation type="submission" date="2019-10" db="EMBL/GenBank/DDBJ databases">
        <title>Streptomyces smaragdinus sp. nov. and Streptomyces fabii sp. nov., isolated from the gut of fungus growing-termite Macrotermes natalensis.</title>
        <authorList>
            <person name="Schwitalla J."/>
            <person name="Benndorf R."/>
            <person name="Martin K."/>
            <person name="De Beer W."/>
            <person name="Kaster A.-K."/>
            <person name="Vollmers J."/>
            <person name="Poulsen M."/>
            <person name="Beemelmanns C."/>
        </authorList>
    </citation>
    <scope>NUCLEOTIDE SEQUENCE [LARGE SCALE GENOMIC DNA]</scope>
    <source>
        <strain evidence="3 4">RB5</strain>
    </source>
</reference>
<name>A0A7K0CGT6_9ACTN</name>
<dbReference type="Proteomes" id="UP000466345">
    <property type="component" value="Unassembled WGS sequence"/>
</dbReference>
<sequence length="258" mass="28407">MTRNHSAHTASATVRHAAEVVAPYASSARDQYLQIAGQCAHYAAEARGRYGPKVAGMAQDAHQAYGTHVAPRMRKARAKMPDGVDRAATRAADGTRRAALYTAPRVIGAAVATRQFAVPVARETWSRSHAALHALRGHITPEEIDALARRRRRRSVAGRAARNAAVAGVLGAGAVAAWRWWDRQVNPDWLVEPPAAAEVRQEARIEDDTEYMDREARVEHAETSPDTDLDTEQQPEDLNEAGEPTDTTRAYYEREDDR</sequence>
<comment type="caution">
    <text evidence="3">The sequence shown here is derived from an EMBL/GenBank/DDBJ whole genome shotgun (WGS) entry which is preliminary data.</text>
</comment>
<dbReference type="InterPro" id="IPR035214">
    <property type="entry name" value="DUF5324"/>
</dbReference>
<keyword evidence="2" id="KW-0812">Transmembrane</keyword>
<organism evidence="3 4">
    <name type="scientific">Streptomyces smaragdinus</name>
    <dbReference type="NCBI Taxonomy" id="2585196"/>
    <lineage>
        <taxon>Bacteria</taxon>
        <taxon>Bacillati</taxon>
        <taxon>Actinomycetota</taxon>
        <taxon>Actinomycetes</taxon>
        <taxon>Kitasatosporales</taxon>
        <taxon>Streptomycetaceae</taxon>
        <taxon>Streptomyces</taxon>
    </lineage>
</organism>
<dbReference type="AlphaFoldDB" id="A0A7K0CGT6"/>
<gene>
    <name evidence="3" type="ORF">SRB5_28250</name>
</gene>
<dbReference type="Pfam" id="PF17258">
    <property type="entry name" value="DUF5324"/>
    <property type="match status" value="1"/>
</dbReference>
<evidence type="ECO:0000313" key="4">
    <source>
        <dbReference type="Proteomes" id="UP000466345"/>
    </source>
</evidence>
<proteinExistence type="predicted"/>
<protein>
    <recommendedName>
        <fullName evidence="5">Nosiheptide resistance regulatory protein</fullName>
    </recommendedName>
</protein>